<name>A0ABT5LXI6_9GAMM</name>
<proteinExistence type="predicted"/>
<dbReference type="EMBL" id="JAQRFN010000017">
    <property type="protein sequence ID" value="MDC9597784.1"/>
    <property type="molecule type" value="Genomic_DNA"/>
</dbReference>
<dbReference type="Proteomes" id="UP001220225">
    <property type="component" value="Unassembled WGS sequence"/>
</dbReference>
<accession>A0ABT5LXI6</accession>
<sequence length="86" mass="10106">MKDMNEYYTMKPFSYPEPTPLKDNEFSTDPSWWRVVKEENEKYVFSCLSGSLEGKECKAEITKDEYENLLKGNITANDICHKYHIG</sequence>
<comment type="caution">
    <text evidence="1">The sequence shown here is derived from an EMBL/GenBank/DDBJ whole genome shotgun (WGS) entry which is preliminary data.</text>
</comment>
<dbReference type="RefSeq" id="WP_273572372.1">
    <property type="nucleotide sequence ID" value="NZ_JAQRFN010000017.1"/>
</dbReference>
<protein>
    <submittedName>
        <fullName evidence="1">Uncharacterized protein</fullName>
    </submittedName>
</protein>
<evidence type="ECO:0000313" key="2">
    <source>
        <dbReference type="Proteomes" id="UP001220225"/>
    </source>
</evidence>
<keyword evidence="2" id="KW-1185">Reference proteome</keyword>
<gene>
    <name evidence="1" type="ORF">PSI14_13220</name>
</gene>
<reference evidence="1 2" key="1">
    <citation type="submission" date="2023-02" db="EMBL/GenBank/DDBJ databases">
        <title>Entomopathogenic bacteria.</title>
        <authorList>
            <person name="Machado R.A."/>
        </authorList>
    </citation>
    <scope>NUCLEOTIDE SEQUENCE [LARGE SCALE GENOMIC DNA]</scope>
    <source>
        <strain evidence="1 2">XENO-2</strain>
    </source>
</reference>
<organism evidence="1 2">
    <name type="scientific">Xenorhabdus anantnagensis</name>
    <dbReference type="NCBI Taxonomy" id="3025875"/>
    <lineage>
        <taxon>Bacteria</taxon>
        <taxon>Pseudomonadati</taxon>
        <taxon>Pseudomonadota</taxon>
        <taxon>Gammaproteobacteria</taxon>
        <taxon>Enterobacterales</taxon>
        <taxon>Morganellaceae</taxon>
        <taxon>Xenorhabdus</taxon>
    </lineage>
</organism>
<evidence type="ECO:0000313" key="1">
    <source>
        <dbReference type="EMBL" id="MDC9597784.1"/>
    </source>
</evidence>